<accession>F9FEZ6</accession>
<proteinExistence type="predicted"/>
<protein>
    <submittedName>
        <fullName evidence="1">Uncharacterized protein</fullName>
    </submittedName>
</protein>
<gene>
    <name evidence="1" type="ORF">FOXB_04974</name>
</gene>
<sequence length="63" mass="7141">MKSNPLTENTTLRRPGQRDTLLTMSRKDLSLFIKAKLKGIIGHEGESPILYAGIIAYTAYKRY</sequence>
<reference evidence="1" key="1">
    <citation type="journal article" date="2012" name="Mol. Plant Microbe Interact.">
        <title>A highly conserved effector in Fusarium oxysporum is required for full virulence on Arabidopsis.</title>
        <authorList>
            <person name="Thatcher L.F."/>
            <person name="Gardiner D.M."/>
            <person name="Kazan K."/>
            <person name="Manners J."/>
        </authorList>
    </citation>
    <scope>NUCLEOTIDE SEQUENCE [LARGE SCALE GENOMIC DNA]</scope>
    <source>
        <strain evidence="1">Fo5176</strain>
    </source>
</reference>
<evidence type="ECO:0000313" key="1">
    <source>
        <dbReference type="EMBL" id="EGU84511.1"/>
    </source>
</evidence>
<dbReference type="AlphaFoldDB" id="F9FEZ6"/>
<name>F9FEZ6_FUSOF</name>
<comment type="caution">
    <text evidence="1">The sequence shown here is derived from an EMBL/GenBank/DDBJ whole genome shotgun (WGS) entry which is preliminary data.</text>
</comment>
<organism evidence="1">
    <name type="scientific">Fusarium oxysporum (strain Fo5176)</name>
    <name type="common">Fusarium vascular wilt</name>
    <dbReference type="NCBI Taxonomy" id="660025"/>
    <lineage>
        <taxon>Eukaryota</taxon>
        <taxon>Fungi</taxon>
        <taxon>Dikarya</taxon>
        <taxon>Ascomycota</taxon>
        <taxon>Pezizomycotina</taxon>
        <taxon>Sordariomycetes</taxon>
        <taxon>Hypocreomycetidae</taxon>
        <taxon>Hypocreales</taxon>
        <taxon>Nectriaceae</taxon>
        <taxon>Fusarium</taxon>
        <taxon>Fusarium oxysporum species complex</taxon>
    </lineage>
</organism>
<dbReference type="EMBL" id="AFQF01001519">
    <property type="protein sequence ID" value="EGU84511.1"/>
    <property type="molecule type" value="Genomic_DNA"/>
</dbReference>